<keyword evidence="1" id="KW-1133">Transmembrane helix</keyword>
<sequence length="194" mass="22838">MKIKELKISPIQEDSIFSKIYAYFIFLMPFFIMGAFVIFCYYNREVIEALYIIIITNKVFSIIWVVLWFGGMINILRQAFCYLFVEEVCSVENKTFYYQKFRKIFGIKKLIKNLEIPIVEISEVKEAKKPSFLYAFLNPLGHRNAVEIETIDGKIYKIMNSVVLKNRNSLNPTSSETNERANKIYNDVKDMISK</sequence>
<keyword evidence="1" id="KW-0472">Membrane</keyword>
<feature type="transmembrane region" description="Helical" evidence="1">
    <location>
        <begin position="49"/>
        <end position="71"/>
    </location>
</feature>
<keyword evidence="1" id="KW-0812">Transmembrane</keyword>
<feature type="transmembrane region" description="Helical" evidence="1">
    <location>
        <begin position="20"/>
        <end position="42"/>
    </location>
</feature>
<proteinExistence type="predicted"/>
<dbReference type="RefSeq" id="WP_032834627.1">
    <property type="nucleotide sequence ID" value="NZ_CP022123.1"/>
</dbReference>
<accession>A0A241Q0Y0</accession>
<evidence type="ECO:0000256" key="1">
    <source>
        <dbReference type="SAM" id="Phobius"/>
    </source>
</evidence>
<evidence type="ECO:0000313" key="2">
    <source>
        <dbReference type="EMBL" id="ASG28435.1"/>
    </source>
</evidence>
<protein>
    <submittedName>
        <fullName evidence="2">Uncharacterized protein</fullName>
    </submittedName>
</protein>
<dbReference type="Proteomes" id="UP000197638">
    <property type="component" value="Chromosome"/>
</dbReference>
<reference evidence="2 3" key="1">
    <citation type="submission" date="2017-06" db="EMBL/GenBank/DDBJ databases">
        <title>Genome sequencing of Fusobacterium nucleatum subsp. polymorphum KCOM 1275 (=ChDC F310).</title>
        <authorList>
            <person name="Kook J.-K."/>
            <person name="Park S.-N."/>
            <person name="Lim Y.K."/>
            <person name="Roh H."/>
        </authorList>
    </citation>
    <scope>NUCLEOTIDE SEQUENCE [LARGE SCALE GENOMIC DNA]</scope>
    <source>
        <strain evidence="2 3">KCOM 1275</strain>
    </source>
</reference>
<evidence type="ECO:0000313" key="3">
    <source>
        <dbReference type="Proteomes" id="UP000197638"/>
    </source>
</evidence>
<organism evidence="2 3">
    <name type="scientific">Fusobacterium nucleatum subsp. polymorphum</name>
    <name type="common">Fusobacterium polymorphum</name>
    <dbReference type="NCBI Taxonomy" id="76857"/>
    <lineage>
        <taxon>Bacteria</taxon>
        <taxon>Fusobacteriati</taxon>
        <taxon>Fusobacteriota</taxon>
        <taxon>Fusobacteriia</taxon>
        <taxon>Fusobacteriales</taxon>
        <taxon>Fusobacteriaceae</taxon>
        <taxon>Fusobacterium</taxon>
    </lineage>
</organism>
<gene>
    <name evidence="2" type="ORF">CBG61_05530</name>
</gene>
<name>A0A241Q0Y0_FUSNP</name>
<dbReference type="AlphaFoldDB" id="A0A241Q0Y0"/>
<dbReference type="EMBL" id="CP022123">
    <property type="protein sequence ID" value="ASG28435.1"/>
    <property type="molecule type" value="Genomic_DNA"/>
</dbReference>